<dbReference type="AlphaFoldDB" id="A0A0G1M2Y2"/>
<keyword evidence="1" id="KW-0472">Membrane</keyword>
<gene>
    <name evidence="2" type="ORF">UX05_C0012G0021</name>
</gene>
<proteinExistence type="predicted"/>
<accession>A0A0G1M2Y2</accession>
<feature type="transmembrane region" description="Helical" evidence="1">
    <location>
        <begin position="62"/>
        <end position="82"/>
    </location>
</feature>
<keyword evidence="1" id="KW-0812">Transmembrane</keyword>
<protein>
    <submittedName>
        <fullName evidence="2">Uncharacterized protein</fullName>
    </submittedName>
</protein>
<feature type="transmembrane region" description="Helical" evidence="1">
    <location>
        <begin position="88"/>
        <end position="110"/>
    </location>
</feature>
<reference evidence="2 3" key="1">
    <citation type="journal article" date="2015" name="Nature">
        <title>rRNA introns, odd ribosomes, and small enigmatic genomes across a large radiation of phyla.</title>
        <authorList>
            <person name="Brown C.T."/>
            <person name="Hug L.A."/>
            <person name="Thomas B.C."/>
            <person name="Sharon I."/>
            <person name="Castelle C.J."/>
            <person name="Singh A."/>
            <person name="Wilkins M.J."/>
            <person name="Williams K.H."/>
            <person name="Banfield J.F."/>
        </authorList>
    </citation>
    <scope>NUCLEOTIDE SEQUENCE [LARGE SCALE GENOMIC DNA]</scope>
</reference>
<dbReference type="EMBL" id="LCKS01000012">
    <property type="protein sequence ID" value="KKU02524.1"/>
    <property type="molecule type" value="Genomic_DNA"/>
</dbReference>
<sequence>MSGETKGLFKSHPLAIGVASEAKMMVRVGAKALDIFALPIFWHLTARQKNKGDVTIDEIEGALAIAWIARTTVYLFSTLAGLSRGDQGLFAVGGAFLVAAVLDGGISASYMSGFKNLEKRDKQ</sequence>
<dbReference type="Proteomes" id="UP000034264">
    <property type="component" value="Unassembled WGS sequence"/>
</dbReference>
<evidence type="ECO:0000313" key="2">
    <source>
        <dbReference type="EMBL" id="KKU02524.1"/>
    </source>
</evidence>
<feature type="transmembrane region" description="Helical" evidence="1">
    <location>
        <begin position="24"/>
        <end position="42"/>
    </location>
</feature>
<keyword evidence="1" id="KW-1133">Transmembrane helix</keyword>
<comment type="caution">
    <text evidence="2">The sequence shown here is derived from an EMBL/GenBank/DDBJ whole genome shotgun (WGS) entry which is preliminary data.</text>
</comment>
<organism evidence="2 3">
    <name type="scientific">Candidatus Amesbacteria bacterium GW2011_GWC2_45_19</name>
    <dbReference type="NCBI Taxonomy" id="1618366"/>
    <lineage>
        <taxon>Bacteria</taxon>
        <taxon>Candidatus Amesiibacteriota</taxon>
    </lineage>
</organism>
<name>A0A0G1M2Y2_9BACT</name>
<evidence type="ECO:0000256" key="1">
    <source>
        <dbReference type="SAM" id="Phobius"/>
    </source>
</evidence>
<evidence type="ECO:0000313" key="3">
    <source>
        <dbReference type="Proteomes" id="UP000034264"/>
    </source>
</evidence>